<evidence type="ECO:0000313" key="3">
    <source>
        <dbReference type="EMBL" id="SDM26805.1"/>
    </source>
</evidence>
<organism evidence="3 4">
    <name type="scientific">Siphonobacter aquaeclarae</name>
    <dbReference type="NCBI Taxonomy" id="563176"/>
    <lineage>
        <taxon>Bacteria</taxon>
        <taxon>Pseudomonadati</taxon>
        <taxon>Bacteroidota</taxon>
        <taxon>Cytophagia</taxon>
        <taxon>Cytophagales</taxon>
        <taxon>Cytophagaceae</taxon>
        <taxon>Siphonobacter</taxon>
    </lineage>
</organism>
<dbReference type="InterPro" id="IPR002575">
    <property type="entry name" value="Aminoglycoside_PTrfase"/>
</dbReference>
<dbReference type="Gene3D" id="3.90.1200.10">
    <property type="match status" value="1"/>
</dbReference>
<comment type="similarity">
    <text evidence="1">Belongs to the pseudomonas-type ThrB family.</text>
</comment>
<keyword evidence="3" id="KW-0418">Kinase</keyword>
<dbReference type="OrthoDB" id="241498at2"/>
<dbReference type="GO" id="GO:0009088">
    <property type="term" value="P:threonine biosynthetic process"/>
    <property type="evidence" value="ECO:0007669"/>
    <property type="project" value="TreeGrafter"/>
</dbReference>
<dbReference type="GO" id="GO:0004413">
    <property type="term" value="F:homoserine kinase activity"/>
    <property type="evidence" value="ECO:0007669"/>
    <property type="project" value="TreeGrafter"/>
</dbReference>
<keyword evidence="3" id="KW-0808">Transferase</keyword>
<evidence type="ECO:0000313" key="4">
    <source>
        <dbReference type="Proteomes" id="UP000198901"/>
    </source>
</evidence>
<evidence type="ECO:0000259" key="2">
    <source>
        <dbReference type="Pfam" id="PF01636"/>
    </source>
</evidence>
<proteinExistence type="inferred from homology"/>
<dbReference type="Pfam" id="PF01636">
    <property type="entry name" value="APH"/>
    <property type="match status" value="1"/>
</dbReference>
<feature type="domain" description="Aminoglycoside phosphotransferase" evidence="2">
    <location>
        <begin position="39"/>
        <end position="272"/>
    </location>
</feature>
<dbReference type="AlphaFoldDB" id="A0A1G9RWF2"/>
<dbReference type="InterPro" id="IPR011009">
    <property type="entry name" value="Kinase-like_dom_sf"/>
</dbReference>
<evidence type="ECO:0000256" key="1">
    <source>
        <dbReference type="ARBA" id="ARBA00038240"/>
    </source>
</evidence>
<dbReference type="Proteomes" id="UP000198901">
    <property type="component" value="Unassembled WGS sequence"/>
</dbReference>
<keyword evidence="4" id="KW-1185">Reference proteome</keyword>
<dbReference type="EMBL" id="FNGS01000005">
    <property type="protein sequence ID" value="SDM26805.1"/>
    <property type="molecule type" value="Genomic_DNA"/>
</dbReference>
<dbReference type="PANTHER" id="PTHR21064:SF6">
    <property type="entry name" value="AMINOGLYCOSIDE PHOSPHOTRANSFERASE DOMAIN-CONTAINING PROTEIN"/>
    <property type="match status" value="1"/>
</dbReference>
<reference evidence="3 4" key="1">
    <citation type="submission" date="2016-10" db="EMBL/GenBank/DDBJ databases">
        <authorList>
            <person name="de Groot N.N."/>
        </authorList>
    </citation>
    <scope>NUCLEOTIDE SEQUENCE [LARGE SCALE GENOMIC DNA]</scope>
    <source>
        <strain evidence="3 4">DSM 21668</strain>
    </source>
</reference>
<dbReference type="Gene3D" id="3.30.200.20">
    <property type="entry name" value="Phosphorylase Kinase, domain 1"/>
    <property type="match status" value="1"/>
</dbReference>
<dbReference type="PANTHER" id="PTHR21064">
    <property type="entry name" value="AMINOGLYCOSIDE PHOSPHOTRANSFERASE DOMAIN-CONTAINING PROTEIN-RELATED"/>
    <property type="match status" value="1"/>
</dbReference>
<dbReference type="RefSeq" id="WP_143011113.1">
    <property type="nucleotide sequence ID" value="NZ_FNGS01000005.1"/>
</dbReference>
<protein>
    <submittedName>
        <fullName evidence="3">Ser/Thr protein kinase RdoA involved in Cpx stress response, MazF antagonist</fullName>
    </submittedName>
</protein>
<sequence>MILFPTQYSTLSSSALARFIAEQYGMAPLNCRLLLRNVSDTYELTDPAGVRSIFKVYRTDHRSYAEIEEEVTLLVRLRAYGLSVSAPLPDRSGAFIQAFQAAEGVRHGVLFTYAAGENVYDLSDAQLRALGREMAGFHAVPAPESTCRLAYTEETTLFGPLERIKPAFEGYEEGYTYLSETAAAVSERLRRWNTAQFSFGYCQFDFLPKNFHFAGDTVTFFDFDFAGKGFQVLDLTTFFVYFFFHEAHGKITREEGDRQFTVFLNAYREVRPLTDEEIAAIPYLFPMFWLFYLGFQYDNRGDCTHSLFNARFLRDRVEAVKRFRAMYWNE</sequence>
<name>A0A1G9RWF2_9BACT</name>
<accession>A0A1G9RWF2</accession>
<dbReference type="SUPFAM" id="SSF56112">
    <property type="entry name" value="Protein kinase-like (PK-like)"/>
    <property type="match status" value="1"/>
</dbReference>
<dbReference type="InterPro" id="IPR050249">
    <property type="entry name" value="Pseudomonas-type_ThrB"/>
</dbReference>
<dbReference type="STRING" id="563176.SAMN04488090_3046"/>
<gene>
    <name evidence="3" type="ORF">SAMN04488090_3046</name>
</gene>